<evidence type="ECO:0000259" key="11">
    <source>
        <dbReference type="Pfam" id="PF00999"/>
    </source>
</evidence>
<dbReference type="InterPro" id="IPR018422">
    <property type="entry name" value="Cation/H_exchanger_CPA1"/>
</dbReference>
<feature type="transmembrane region" description="Helical" evidence="10">
    <location>
        <begin position="219"/>
        <end position="238"/>
    </location>
</feature>
<dbReference type="InterPro" id="IPR006153">
    <property type="entry name" value="Cation/H_exchanger_TM"/>
</dbReference>
<organism evidence="12 13">
    <name type="scientific">Microbacterium aquimaris</name>
    <dbReference type="NCBI Taxonomy" id="459816"/>
    <lineage>
        <taxon>Bacteria</taxon>
        <taxon>Bacillati</taxon>
        <taxon>Actinomycetota</taxon>
        <taxon>Actinomycetes</taxon>
        <taxon>Micrococcales</taxon>
        <taxon>Microbacteriaceae</taxon>
        <taxon>Microbacterium</taxon>
    </lineage>
</organism>
<sequence>MGEGIRAEATPVSGVEMLVVAVAAIVVIAAATTVAPKVRIAGPLILVAIGLGVSLLPFVPVVEVDPDIILVGVLPPLLYSAAVSLPAIEFRRDLRPIAGLSVLLVLISSVVLALFFLWAIPGLGFPLALALGAILSPTDAVATTIAKRLGISRRVVTLLEGESMLNDATSLVLLRTAIAAAGVGSVHFGEFALSFVWGVIVAVIIGALIGWANLRMRAFISNSAANTAVGFTVPFLAYLPTEQLGGSGLVAAVVAGIVTGQGAARRFTPEQRLSDELNWRTVELMLEGAVFLLMGLELKDLLLDNAGDGLGRAVTLAAGALLIVLGVRTVYVGVLVGLQSTRARRLQRERLDAITARIDLIHPPDTPAPPHLSPRHRATVSGVRAKIGRAYADLDYYAASPLGWKHGAVIVWAGMRGVVTLAAAQTLPRDTDERSLVVFVAFLVAVGSLMLQGLTLPGVVKLLRMPRADEQVTRSEQDALDDELRDAASGAVSDAHVRRRDGSLFDDAFLAEIGPRLVDPPEDAGLHLVDRLELRLALIRVMRSRLEQVSRSGRFSTAALRHALAELDADQLSLELRLEDEAGS</sequence>
<dbReference type="PANTHER" id="PTHR10110">
    <property type="entry name" value="SODIUM/HYDROGEN EXCHANGER"/>
    <property type="match status" value="1"/>
</dbReference>
<feature type="transmembrane region" description="Helical" evidence="10">
    <location>
        <begin position="316"/>
        <end position="338"/>
    </location>
</feature>
<feature type="transmembrane region" description="Helical" evidence="10">
    <location>
        <begin position="44"/>
        <end position="62"/>
    </location>
</feature>
<name>A0ABU5N353_9MICO</name>
<keyword evidence="4 10" id="KW-0812">Transmembrane</keyword>
<dbReference type="Pfam" id="PF00999">
    <property type="entry name" value="Na_H_Exchanger"/>
    <property type="match status" value="1"/>
</dbReference>
<comment type="subcellular location">
    <subcellularLocation>
        <location evidence="1">Cell membrane</location>
        <topology evidence="1">Multi-pass membrane protein</topology>
    </subcellularLocation>
</comment>
<reference evidence="12 13" key="1">
    <citation type="submission" date="2023-10" db="EMBL/GenBank/DDBJ databases">
        <title>Microbacterium xanthum sp. nov., isolated from seaweed.</title>
        <authorList>
            <person name="Lee S.D."/>
        </authorList>
    </citation>
    <scope>NUCLEOTIDE SEQUENCE [LARGE SCALE GENOMIC DNA]</scope>
    <source>
        <strain evidence="12 13">KCTC 19124</strain>
    </source>
</reference>
<gene>
    <name evidence="12" type="ORF">R2Q92_01565</name>
</gene>
<dbReference type="Gene3D" id="6.10.140.1330">
    <property type="match status" value="1"/>
</dbReference>
<feature type="transmembrane region" description="Helical" evidence="10">
    <location>
        <begin position="12"/>
        <end position="32"/>
    </location>
</feature>
<evidence type="ECO:0000313" key="12">
    <source>
        <dbReference type="EMBL" id="MDZ8160504.1"/>
    </source>
</evidence>
<keyword evidence="5 10" id="KW-1133">Transmembrane helix</keyword>
<evidence type="ECO:0000313" key="13">
    <source>
        <dbReference type="Proteomes" id="UP001291912"/>
    </source>
</evidence>
<protein>
    <submittedName>
        <fullName evidence="12">Cation:proton antiporter</fullName>
    </submittedName>
</protein>
<keyword evidence="8 10" id="KW-0472">Membrane</keyword>
<feature type="domain" description="Cation/H+ exchanger transmembrane" evidence="11">
    <location>
        <begin position="26"/>
        <end position="336"/>
    </location>
</feature>
<evidence type="ECO:0000256" key="6">
    <source>
        <dbReference type="ARBA" id="ARBA00023053"/>
    </source>
</evidence>
<feature type="transmembrane region" description="Helical" evidence="10">
    <location>
        <begin position="277"/>
        <end position="296"/>
    </location>
</feature>
<keyword evidence="13" id="KW-1185">Reference proteome</keyword>
<keyword evidence="7" id="KW-0406">Ion transport</keyword>
<feature type="transmembrane region" description="Helical" evidence="10">
    <location>
        <begin position="436"/>
        <end position="460"/>
    </location>
</feature>
<dbReference type="EMBL" id="JAWJYN010000001">
    <property type="protein sequence ID" value="MDZ8160504.1"/>
    <property type="molecule type" value="Genomic_DNA"/>
</dbReference>
<evidence type="ECO:0000256" key="2">
    <source>
        <dbReference type="ARBA" id="ARBA00022448"/>
    </source>
</evidence>
<feature type="transmembrane region" description="Helical" evidence="10">
    <location>
        <begin position="167"/>
        <end position="188"/>
    </location>
</feature>
<evidence type="ECO:0000256" key="3">
    <source>
        <dbReference type="ARBA" id="ARBA00022475"/>
    </source>
</evidence>
<evidence type="ECO:0000256" key="5">
    <source>
        <dbReference type="ARBA" id="ARBA00022989"/>
    </source>
</evidence>
<dbReference type="Proteomes" id="UP001291912">
    <property type="component" value="Unassembled WGS sequence"/>
</dbReference>
<accession>A0ABU5N353</accession>
<feature type="transmembrane region" description="Helical" evidence="10">
    <location>
        <begin position="100"/>
        <end position="120"/>
    </location>
</feature>
<feature type="transmembrane region" description="Helical" evidence="10">
    <location>
        <begin position="68"/>
        <end position="88"/>
    </location>
</feature>
<feature type="transmembrane region" description="Helical" evidence="10">
    <location>
        <begin position="126"/>
        <end position="146"/>
    </location>
</feature>
<comment type="caution">
    <text evidence="12">The sequence shown here is derived from an EMBL/GenBank/DDBJ whole genome shotgun (WGS) entry which is preliminary data.</text>
</comment>
<keyword evidence="9" id="KW-0739">Sodium transport</keyword>
<proteinExistence type="predicted"/>
<keyword evidence="2" id="KW-0813">Transport</keyword>
<evidence type="ECO:0000256" key="4">
    <source>
        <dbReference type="ARBA" id="ARBA00022692"/>
    </source>
</evidence>
<evidence type="ECO:0000256" key="10">
    <source>
        <dbReference type="SAM" id="Phobius"/>
    </source>
</evidence>
<evidence type="ECO:0000256" key="9">
    <source>
        <dbReference type="ARBA" id="ARBA00023201"/>
    </source>
</evidence>
<feature type="transmembrane region" description="Helical" evidence="10">
    <location>
        <begin position="244"/>
        <end position="265"/>
    </location>
</feature>
<evidence type="ECO:0000256" key="1">
    <source>
        <dbReference type="ARBA" id="ARBA00004651"/>
    </source>
</evidence>
<dbReference type="PANTHER" id="PTHR10110:SF86">
    <property type="entry name" value="SODIUM_HYDROGEN EXCHANGER 7"/>
    <property type="match status" value="1"/>
</dbReference>
<evidence type="ECO:0000256" key="7">
    <source>
        <dbReference type="ARBA" id="ARBA00023065"/>
    </source>
</evidence>
<keyword evidence="6" id="KW-0915">Sodium</keyword>
<keyword evidence="3" id="KW-1003">Cell membrane</keyword>
<evidence type="ECO:0000256" key="8">
    <source>
        <dbReference type="ARBA" id="ARBA00023136"/>
    </source>
</evidence>
<feature type="transmembrane region" description="Helical" evidence="10">
    <location>
        <begin position="194"/>
        <end position="212"/>
    </location>
</feature>
<dbReference type="RefSeq" id="WP_322597490.1">
    <property type="nucleotide sequence ID" value="NZ_BAAAPT010000001.1"/>
</dbReference>